<name>A0AAV9A7X4_ACOGR</name>
<comment type="caution">
    <text evidence="2">The sequence shown here is derived from an EMBL/GenBank/DDBJ whole genome shotgun (WGS) entry which is preliminary data.</text>
</comment>
<reference evidence="2" key="2">
    <citation type="submission" date="2023-06" db="EMBL/GenBank/DDBJ databases">
        <authorList>
            <person name="Ma L."/>
            <person name="Liu K.-W."/>
            <person name="Li Z."/>
            <person name="Hsiao Y.-Y."/>
            <person name="Qi Y."/>
            <person name="Fu T."/>
            <person name="Tang G."/>
            <person name="Zhang D."/>
            <person name="Sun W.-H."/>
            <person name="Liu D.-K."/>
            <person name="Li Y."/>
            <person name="Chen G.-Z."/>
            <person name="Liu X.-D."/>
            <person name="Liao X.-Y."/>
            <person name="Jiang Y.-T."/>
            <person name="Yu X."/>
            <person name="Hao Y."/>
            <person name="Huang J."/>
            <person name="Zhao X.-W."/>
            <person name="Ke S."/>
            <person name="Chen Y.-Y."/>
            <person name="Wu W.-L."/>
            <person name="Hsu J.-L."/>
            <person name="Lin Y.-F."/>
            <person name="Huang M.-D."/>
            <person name="Li C.-Y."/>
            <person name="Huang L."/>
            <person name="Wang Z.-W."/>
            <person name="Zhao X."/>
            <person name="Zhong W.-Y."/>
            <person name="Peng D.-H."/>
            <person name="Ahmad S."/>
            <person name="Lan S."/>
            <person name="Zhang J.-S."/>
            <person name="Tsai W.-C."/>
            <person name="Van De Peer Y."/>
            <person name="Liu Z.-J."/>
        </authorList>
    </citation>
    <scope>NUCLEOTIDE SEQUENCE</scope>
    <source>
        <strain evidence="2">SCP</strain>
        <tissue evidence="2">Leaves</tissue>
    </source>
</reference>
<dbReference type="AlphaFoldDB" id="A0AAV9A7X4"/>
<reference evidence="2" key="1">
    <citation type="journal article" date="2023" name="Nat. Commun.">
        <title>Diploid and tetraploid genomes of Acorus and the evolution of monocots.</title>
        <authorList>
            <person name="Ma L."/>
            <person name="Liu K.W."/>
            <person name="Li Z."/>
            <person name="Hsiao Y.Y."/>
            <person name="Qi Y."/>
            <person name="Fu T."/>
            <person name="Tang G.D."/>
            <person name="Zhang D."/>
            <person name="Sun W.H."/>
            <person name="Liu D.K."/>
            <person name="Li Y."/>
            <person name="Chen G.Z."/>
            <person name="Liu X.D."/>
            <person name="Liao X.Y."/>
            <person name="Jiang Y.T."/>
            <person name="Yu X."/>
            <person name="Hao Y."/>
            <person name="Huang J."/>
            <person name="Zhao X.W."/>
            <person name="Ke S."/>
            <person name="Chen Y.Y."/>
            <person name="Wu W.L."/>
            <person name="Hsu J.L."/>
            <person name="Lin Y.F."/>
            <person name="Huang M.D."/>
            <person name="Li C.Y."/>
            <person name="Huang L."/>
            <person name="Wang Z.W."/>
            <person name="Zhao X."/>
            <person name="Zhong W.Y."/>
            <person name="Peng D.H."/>
            <person name="Ahmad S."/>
            <person name="Lan S."/>
            <person name="Zhang J.S."/>
            <person name="Tsai W.C."/>
            <person name="Van de Peer Y."/>
            <person name="Liu Z.J."/>
        </authorList>
    </citation>
    <scope>NUCLEOTIDE SEQUENCE</scope>
    <source>
        <strain evidence="2">SCP</strain>
    </source>
</reference>
<evidence type="ECO:0000256" key="1">
    <source>
        <dbReference type="SAM" id="MobiDB-lite"/>
    </source>
</evidence>
<keyword evidence="3" id="KW-1185">Reference proteome</keyword>
<dbReference type="Proteomes" id="UP001179952">
    <property type="component" value="Unassembled WGS sequence"/>
</dbReference>
<protein>
    <submittedName>
        <fullName evidence="2">Uncharacterized protein</fullName>
    </submittedName>
</protein>
<proteinExistence type="predicted"/>
<accession>A0AAV9A7X4</accession>
<feature type="region of interest" description="Disordered" evidence="1">
    <location>
        <begin position="1"/>
        <end position="29"/>
    </location>
</feature>
<organism evidence="2 3">
    <name type="scientific">Acorus gramineus</name>
    <name type="common">Dwarf sweet flag</name>
    <dbReference type="NCBI Taxonomy" id="55184"/>
    <lineage>
        <taxon>Eukaryota</taxon>
        <taxon>Viridiplantae</taxon>
        <taxon>Streptophyta</taxon>
        <taxon>Embryophyta</taxon>
        <taxon>Tracheophyta</taxon>
        <taxon>Spermatophyta</taxon>
        <taxon>Magnoliopsida</taxon>
        <taxon>Liliopsida</taxon>
        <taxon>Acoraceae</taxon>
        <taxon>Acorus</taxon>
    </lineage>
</organism>
<evidence type="ECO:0000313" key="2">
    <source>
        <dbReference type="EMBL" id="KAK1260327.1"/>
    </source>
</evidence>
<dbReference type="EMBL" id="JAUJYN010000011">
    <property type="protein sequence ID" value="KAK1260327.1"/>
    <property type="molecule type" value="Genomic_DNA"/>
</dbReference>
<evidence type="ECO:0000313" key="3">
    <source>
        <dbReference type="Proteomes" id="UP001179952"/>
    </source>
</evidence>
<gene>
    <name evidence="2" type="ORF">QJS04_geneDACA002069</name>
</gene>
<sequence>MTYRDPTCSERVGLGGGDSGSKSITSQRGRLVRHTCVCGRDGTYESWEGTSAEESETVQSVT</sequence>